<dbReference type="InterPro" id="IPR016187">
    <property type="entry name" value="CTDL_fold"/>
</dbReference>
<protein>
    <submittedName>
        <fullName evidence="3">Membrane-associated protein, putative</fullName>
    </submittedName>
</protein>
<dbReference type="SUPFAM" id="SSF56436">
    <property type="entry name" value="C-type lectin-like"/>
    <property type="match status" value="1"/>
</dbReference>
<dbReference type="SMART" id="SM00034">
    <property type="entry name" value="CLECT"/>
    <property type="match status" value="1"/>
</dbReference>
<dbReference type="CDD" id="cd00037">
    <property type="entry name" value="CLECT"/>
    <property type="match status" value="1"/>
</dbReference>
<keyword evidence="1" id="KW-0732">Signal</keyword>
<evidence type="ECO:0000313" key="4">
    <source>
        <dbReference type="Proteomes" id="UP000051952"/>
    </source>
</evidence>
<feature type="signal peptide" evidence="1">
    <location>
        <begin position="1"/>
        <end position="19"/>
    </location>
</feature>
<dbReference type="VEuPathDB" id="TriTrypDB:BSAL_10565"/>
<sequence>MNLCAVFVIIAVLLLGASALPSLPSVAAHPCPHGWTYSSYDDSCSAYWPRNNRSTAEHNLPTYVSYFDALSWCKSQGAELPVIVDVTTQLAFYQNLIGTNSGKMWWIGVRADPSVASTPQRWLIEGSKRSAGFEFSWDIKRNMPGVYDDCIAMHQNGTGVSGRVFGGNGKMITLGCEERASVICTKQRVPVSITGTDGNLPHRLEFVEGTPLTITFYGNRIPNGTLVSLQSMTPQMVNLTLPERSQTHCKVVSNLTGVQTPFVLIPSDTLTTSQRLCNGTCMTASITIPTTWPLIRGAQYSFCFFNPSPYFATPNDSNEYQNEYLPGTYLEVVQNVNSFLTDVCAHRRQEVDVVEGTGNLDSQLPASTPPYKFESPITGPLNAQHIADTTTLEKWGR</sequence>
<dbReference type="AlphaFoldDB" id="A0A0S4JBA3"/>
<reference evidence="4" key="1">
    <citation type="submission" date="2015-09" db="EMBL/GenBank/DDBJ databases">
        <authorList>
            <consortium name="Pathogen Informatics"/>
        </authorList>
    </citation>
    <scope>NUCLEOTIDE SEQUENCE [LARGE SCALE GENOMIC DNA]</scope>
    <source>
        <strain evidence="4">Lake Konstanz</strain>
    </source>
</reference>
<feature type="chain" id="PRO_5006622235" evidence="1">
    <location>
        <begin position="20"/>
        <end position="397"/>
    </location>
</feature>
<dbReference type="InterPro" id="IPR001304">
    <property type="entry name" value="C-type_lectin-like"/>
</dbReference>
<proteinExistence type="predicted"/>
<evidence type="ECO:0000259" key="2">
    <source>
        <dbReference type="PROSITE" id="PS50041"/>
    </source>
</evidence>
<evidence type="ECO:0000313" key="3">
    <source>
        <dbReference type="EMBL" id="CUG87542.1"/>
    </source>
</evidence>
<dbReference type="Proteomes" id="UP000051952">
    <property type="component" value="Unassembled WGS sequence"/>
</dbReference>
<dbReference type="EMBL" id="CYKH01001538">
    <property type="protein sequence ID" value="CUG87542.1"/>
    <property type="molecule type" value="Genomic_DNA"/>
</dbReference>
<name>A0A0S4JBA3_BODSA</name>
<feature type="domain" description="C-type lectin" evidence="2">
    <location>
        <begin position="65"/>
        <end position="185"/>
    </location>
</feature>
<dbReference type="Gene3D" id="3.10.100.10">
    <property type="entry name" value="Mannose-Binding Protein A, subunit A"/>
    <property type="match status" value="1"/>
</dbReference>
<evidence type="ECO:0000256" key="1">
    <source>
        <dbReference type="SAM" id="SignalP"/>
    </source>
</evidence>
<dbReference type="InterPro" id="IPR016186">
    <property type="entry name" value="C-type_lectin-like/link_sf"/>
</dbReference>
<organism evidence="3 4">
    <name type="scientific">Bodo saltans</name>
    <name type="common">Flagellated protozoan</name>
    <dbReference type="NCBI Taxonomy" id="75058"/>
    <lineage>
        <taxon>Eukaryota</taxon>
        <taxon>Discoba</taxon>
        <taxon>Euglenozoa</taxon>
        <taxon>Kinetoplastea</taxon>
        <taxon>Metakinetoplastina</taxon>
        <taxon>Eubodonida</taxon>
        <taxon>Bodonidae</taxon>
        <taxon>Bodo</taxon>
    </lineage>
</organism>
<dbReference type="PROSITE" id="PS50041">
    <property type="entry name" value="C_TYPE_LECTIN_2"/>
    <property type="match status" value="1"/>
</dbReference>
<keyword evidence="4" id="KW-1185">Reference proteome</keyword>
<accession>A0A0S4JBA3</accession>
<gene>
    <name evidence="3" type="ORF">BSAL_10565</name>
</gene>